<dbReference type="Pfam" id="PF12392">
    <property type="entry name" value="DUF3656"/>
    <property type="match status" value="1"/>
</dbReference>
<evidence type="ECO:0000313" key="2">
    <source>
        <dbReference type="EMBL" id="HIV98684.1"/>
    </source>
</evidence>
<evidence type="ECO:0000259" key="1">
    <source>
        <dbReference type="Pfam" id="PF12392"/>
    </source>
</evidence>
<dbReference type="PANTHER" id="PTHR30217:SF10">
    <property type="entry name" value="23S RRNA 5-HYDROXYCYTIDINE C2501 SYNTHASE"/>
    <property type="match status" value="1"/>
</dbReference>
<dbReference type="Proteomes" id="UP000823936">
    <property type="component" value="Unassembled WGS sequence"/>
</dbReference>
<reference evidence="2" key="1">
    <citation type="journal article" date="2021" name="PeerJ">
        <title>Extensive microbial diversity within the chicken gut microbiome revealed by metagenomics and culture.</title>
        <authorList>
            <person name="Gilroy R."/>
            <person name="Ravi A."/>
            <person name="Getino M."/>
            <person name="Pursley I."/>
            <person name="Horton D.L."/>
            <person name="Alikhan N.F."/>
            <person name="Baker D."/>
            <person name="Gharbi K."/>
            <person name="Hall N."/>
            <person name="Watson M."/>
            <person name="Adriaenssens E.M."/>
            <person name="Foster-Nyarko E."/>
            <person name="Jarju S."/>
            <person name="Secka A."/>
            <person name="Antonio M."/>
            <person name="Oren A."/>
            <person name="Chaudhuri R.R."/>
            <person name="La Ragione R."/>
            <person name="Hildebrand F."/>
            <person name="Pallen M.J."/>
        </authorList>
    </citation>
    <scope>NUCLEOTIDE SEQUENCE</scope>
    <source>
        <strain evidence="2">Gambia11-129</strain>
    </source>
</reference>
<gene>
    <name evidence="2" type="ORF">IAB12_02755</name>
</gene>
<dbReference type="EMBL" id="DXHU01000012">
    <property type="protein sequence ID" value="HIV98684.1"/>
    <property type="molecule type" value="Genomic_DNA"/>
</dbReference>
<protein>
    <submittedName>
        <fullName evidence="2">U32 family peptidase</fullName>
    </submittedName>
</protein>
<feature type="domain" description="Peptidase U32 collagenase" evidence="1">
    <location>
        <begin position="365"/>
        <end position="474"/>
    </location>
</feature>
<dbReference type="PANTHER" id="PTHR30217">
    <property type="entry name" value="PEPTIDASE U32 FAMILY"/>
    <property type="match status" value="1"/>
</dbReference>
<dbReference type="InterPro" id="IPR001539">
    <property type="entry name" value="Peptidase_U32"/>
</dbReference>
<reference evidence="2" key="2">
    <citation type="submission" date="2021-04" db="EMBL/GenBank/DDBJ databases">
        <authorList>
            <person name="Gilroy R."/>
        </authorList>
    </citation>
    <scope>NUCLEOTIDE SEQUENCE</scope>
    <source>
        <strain evidence="2">Gambia11-129</strain>
    </source>
</reference>
<dbReference type="Pfam" id="PF01136">
    <property type="entry name" value="Peptidase_U32"/>
    <property type="match status" value="1"/>
</dbReference>
<dbReference type="InterPro" id="IPR051454">
    <property type="entry name" value="RNA/ubiquinone_mod_enzymes"/>
</dbReference>
<organism evidence="2 3">
    <name type="scientific">Candidatus Ornithospirochaeta avicola</name>
    <dbReference type="NCBI Taxonomy" id="2840896"/>
    <lineage>
        <taxon>Bacteria</taxon>
        <taxon>Pseudomonadati</taxon>
        <taxon>Spirochaetota</taxon>
        <taxon>Spirochaetia</taxon>
        <taxon>Spirochaetales</taxon>
        <taxon>Spirochaetaceae</taxon>
        <taxon>Spirochaetaceae incertae sedis</taxon>
        <taxon>Candidatus Ornithospirochaeta</taxon>
    </lineage>
</organism>
<name>A0A9D1TMH0_9SPIO</name>
<dbReference type="AlphaFoldDB" id="A0A9D1TMH0"/>
<evidence type="ECO:0000313" key="3">
    <source>
        <dbReference type="Proteomes" id="UP000823936"/>
    </source>
</evidence>
<proteinExistence type="predicted"/>
<sequence>MMELALPAGSLENALVAFREGADAVYFGLKSFSARKGAVNFSKSDYLKIRRYAREKKKKIYVTINTLVSDDALEEVYKMLLFLSSCPPDGIIVQDLGIINIIKREFKNLSLHASTQLAVHNIAAVRELESLGFERVVLSRELTENEIVKIRKACPEIEIKVFIHGADCYGFSGLCMASWIITGRSANEGSCAQICRTFFFDESEKRFLYPFSLKDLDFGPDIKRLEKAGIDSLKVEGRLKGNEFVGANARRYRAIIDGKAFNDEYCYTFLRESGNAYFDKAGANHKPCVTDTYTSHRGKEAGVCISQKKNEAVLDRLVDIKNRDGLMVLFKSSKGLDEAWRFSARMKDRNTIILPEAKNILGMMVYKISDSSINERLPSLNIPEEKIEITASVRIIDGFIEIKSSLLEKKIPVKTEKKDKEGNEEQVLRILSQSGSANKYQLKIERIDNENNLFIPPSLLKEARREYLMMLDDAEVKVKHYIIPSIEEEKADALPERALLSSAHSPFNEDGVVINGIRYISLPAIIYDSTSYFERLEKKLSLFSEILMIGLNNISHVEFAKKHKEYSYFADIYLYMSNREAALLLKNELKDSLMGGYLWLERSTYSSPWPFTPTPVKNFLPPLFISRSCYRHDSLKKSCDGCKREHTYKISQSGKKYKVYVKDCQSIVSVDE</sequence>
<accession>A0A9D1TMH0</accession>
<comment type="caution">
    <text evidence="2">The sequence shown here is derived from an EMBL/GenBank/DDBJ whole genome shotgun (WGS) entry which is preliminary data.</text>
</comment>
<dbReference type="InterPro" id="IPR020988">
    <property type="entry name" value="Pept_U32_collagenase"/>
</dbReference>